<keyword evidence="4 10" id="KW-0812">Transmembrane</keyword>
<keyword evidence="8 14" id="KW-0675">Receptor</keyword>
<sequence length="673" mass="77420">MVNIIKSVVFFSFFFFLFNIDIVFGQDSEKITVDEIVVTDKKEHVNYGTEITREEIDRTNAESLWDVLRYTPGVTLTEGGTRGDASFSIRGFPSSTIPIIVDGIPITNSFNGWTDSSGILTDDLESVVVQKGFSSMLNGANGMGGAVILTTAKPKKLFEGKFKATLEMDSRFNTSSITPYVSLGSKSSKFYIKTSLQYKDMDHFRLSDKYEPAEGSIQGKGDRLFSERSDLKSTTIIGTDYFDGLDIWAEYTYIDSDRGLNVPETTPLYDITEWGYWKRNSISLHAKYNKNNVLVDALAYYDKYDNLFNEYASYIHYQYKRPYAVSLYNEYAAGLNLKGEYNFLKNHYIRAAFTFREDDHHDYYNGEDNLYIKEDKISLGIEYSIKLYDKLSFLISGGFDSLIARDYRSRNDEFARLIGVSEYQVTPKDRWLLAAQAGIMYEFMDNNELRLTYARRNQFPTMSDRFSTRFSESLPNPNLKPETADHVELGYKGFLFDMLYVDTALYYSYVSDKMGIIYVPDPFVPYKGVEFITNVDAVSLYGYELALVLFPCDYAELGYNMSVNEYYVHKSVSSYKELTYSPELTVNSYIKITPCKYFSITPLVEYVSKRYTDLSGTDFLDPYFLVNLYMTINLNDKMKLDFAITNITDENYSYRYGYPIAGRTYSIAFSGEF</sequence>
<keyword evidence="7 10" id="KW-0472">Membrane</keyword>
<dbReference type="InterPro" id="IPR037066">
    <property type="entry name" value="Plug_dom_sf"/>
</dbReference>
<accession>A0A9D2KCW5</accession>
<evidence type="ECO:0000256" key="11">
    <source>
        <dbReference type="RuleBase" id="RU003357"/>
    </source>
</evidence>
<evidence type="ECO:0000256" key="9">
    <source>
        <dbReference type="ARBA" id="ARBA00023237"/>
    </source>
</evidence>
<evidence type="ECO:0000256" key="8">
    <source>
        <dbReference type="ARBA" id="ARBA00023170"/>
    </source>
</evidence>
<evidence type="ECO:0000256" key="7">
    <source>
        <dbReference type="ARBA" id="ARBA00023136"/>
    </source>
</evidence>
<dbReference type="Pfam" id="PF07715">
    <property type="entry name" value="Plug"/>
    <property type="match status" value="1"/>
</dbReference>
<feature type="domain" description="TonB-dependent receptor-like beta-barrel" evidence="12">
    <location>
        <begin position="251"/>
        <end position="647"/>
    </location>
</feature>
<proteinExistence type="inferred from homology"/>
<organism evidence="14 15">
    <name type="scientific">Candidatus Mucispirillum faecigallinarum</name>
    <dbReference type="NCBI Taxonomy" id="2838699"/>
    <lineage>
        <taxon>Bacteria</taxon>
        <taxon>Pseudomonadati</taxon>
        <taxon>Deferribacterota</taxon>
        <taxon>Deferribacteres</taxon>
        <taxon>Deferribacterales</taxon>
        <taxon>Mucispirillaceae</taxon>
        <taxon>Mucispirillum</taxon>
    </lineage>
</organism>
<dbReference type="GO" id="GO:0015344">
    <property type="term" value="F:siderophore uptake transmembrane transporter activity"/>
    <property type="evidence" value="ECO:0007669"/>
    <property type="project" value="TreeGrafter"/>
</dbReference>
<comment type="caution">
    <text evidence="14">The sequence shown here is derived from an EMBL/GenBank/DDBJ whole genome shotgun (WGS) entry which is preliminary data.</text>
</comment>
<evidence type="ECO:0000313" key="14">
    <source>
        <dbReference type="EMBL" id="HIZ90202.1"/>
    </source>
</evidence>
<gene>
    <name evidence="14" type="ORF">H9804_09660</name>
</gene>
<keyword evidence="3 10" id="KW-1134">Transmembrane beta strand</keyword>
<keyword evidence="9 10" id="KW-0998">Cell outer membrane</keyword>
<dbReference type="Gene3D" id="2.40.170.20">
    <property type="entry name" value="TonB-dependent receptor, beta-barrel domain"/>
    <property type="match status" value="1"/>
</dbReference>
<feature type="domain" description="TonB-dependent receptor plug" evidence="13">
    <location>
        <begin position="49"/>
        <end position="146"/>
    </location>
</feature>
<dbReference type="EMBL" id="DXAQ01000143">
    <property type="protein sequence ID" value="HIZ90202.1"/>
    <property type="molecule type" value="Genomic_DNA"/>
</dbReference>
<evidence type="ECO:0000256" key="3">
    <source>
        <dbReference type="ARBA" id="ARBA00022452"/>
    </source>
</evidence>
<dbReference type="InterPro" id="IPR036942">
    <property type="entry name" value="Beta-barrel_TonB_sf"/>
</dbReference>
<dbReference type="Proteomes" id="UP000824176">
    <property type="component" value="Unassembled WGS sequence"/>
</dbReference>
<evidence type="ECO:0000256" key="10">
    <source>
        <dbReference type="PROSITE-ProRule" id="PRU01360"/>
    </source>
</evidence>
<evidence type="ECO:0000256" key="4">
    <source>
        <dbReference type="ARBA" id="ARBA00022692"/>
    </source>
</evidence>
<evidence type="ECO:0000259" key="12">
    <source>
        <dbReference type="Pfam" id="PF00593"/>
    </source>
</evidence>
<evidence type="ECO:0000256" key="1">
    <source>
        <dbReference type="ARBA" id="ARBA00004571"/>
    </source>
</evidence>
<reference evidence="14" key="2">
    <citation type="submission" date="2021-04" db="EMBL/GenBank/DDBJ databases">
        <authorList>
            <person name="Gilroy R."/>
        </authorList>
    </citation>
    <scope>NUCLEOTIDE SEQUENCE</scope>
    <source>
        <strain evidence="14">ChiW4-1371</strain>
    </source>
</reference>
<evidence type="ECO:0000313" key="15">
    <source>
        <dbReference type="Proteomes" id="UP000824176"/>
    </source>
</evidence>
<keyword evidence="5" id="KW-0732">Signal</keyword>
<dbReference type="InterPro" id="IPR012910">
    <property type="entry name" value="Plug_dom"/>
</dbReference>
<dbReference type="SUPFAM" id="SSF56935">
    <property type="entry name" value="Porins"/>
    <property type="match status" value="1"/>
</dbReference>
<dbReference type="AlphaFoldDB" id="A0A9D2KCW5"/>
<keyword evidence="2 10" id="KW-0813">Transport</keyword>
<keyword evidence="6 11" id="KW-0798">TonB box</keyword>
<comment type="subcellular location">
    <subcellularLocation>
        <location evidence="1 10">Cell outer membrane</location>
        <topology evidence="1 10">Multi-pass membrane protein</topology>
    </subcellularLocation>
</comment>
<dbReference type="GO" id="GO:0009279">
    <property type="term" value="C:cell outer membrane"/>
    <property type="evidence" value="ECO:0007669"/>
    <property type="project" value="UniProtKB-SubCell"/>
</dbReference>
<evidence type="ECO:0000256" key="5">
    <source>
        <dbReference type="ARBA" id="ARBA00022729"/>
    </source>
</evidence>
<evidence type="ECO:0000256" key="2">
    <source>
        <dbReference type="ARBA" id="ARBA00022448"/>
    </source>
</evidence>
<dbReference type="PANTHER" id="PTHR30069">
    <property type="entry name" value="TONB-DEPENDENT OUTER MEMBRANE RECEPTOR"/>
    <property type="match status" value="1"/>
</dbReference>
<dbReference type="Pfam" id="PF00593">
    <property type="entry name" value="TonB_dep_Rec_b-barrel"/>
    <property type="match status" value="1"/>
</dbReference>
<protein>
    <submittedName>
        <fullName evidence="14">TonB-dependent receptor</fullName>
    </submittedName>
</protein>
<evidence type="ECO:0000259" key="13">
    <source>
        <dbReference type="Pfam" id="PF07715"/>
    </source>
</evidence>
<dbReference type="PROSITE" id="PS52016">
    <property type="entry name" value="TONB_DEPENDENT_REC_3"/>
    <property type="match status" value="1"/>
</dbReference>
<reference evidence="14" key="1">
    <citation type="journal article" date="2021" name="PeerJ">
        <title>Extensive microbial diversity within the chicken gut microbiome revealed by metagenomics and culture.</title>
        <authorList>
            <person name="Gilroy R."/>
            <person name="Ravi A."/>
            <person name="Getino M."/>
            <person name="Pursley I."/>
            <person name="Horton D.L."/>
            <person name="Alikhan N.F."/>
            <person name="Baker D."/>
            <person name="Gharbi K."/>
            <person name="Hall N."/>
            <person name="Watson M."/>
            <person name="Adriaenssens E.M."/>
            <person name="Foster-Nyarko E."/>
            <person name="Jarju S."/>
            <person name="Secka A."/>
            <person name="Antonio M."/>
            <person name="Oren A."/>
            <person name="Chaudhuri R.R."/>
            <person name="La Ragione R."/>
            <person name="Hildebrand F."/>
            <person name="Pallen M.J."/>
        </authorList>
    </citation>
    <scope>NUCLEOTIDE SEQUENCE</scope>
    <source>
        <strain evidence="14">ChiW4-1371</strain>
    </source>
</reference>
<comment type="similarity">
    <text evidence="10 11">Belongs to the TonB-dependent receptor family.</text>
</comment>
<evidence type="ECO:0000256" key="6">
    <source>
        <dbReference type="ARBA" id="ARBA00023077"/>
    </source>
</evidence>
<name>A0A9D2KCW5_9BACT</name>
<dbReference type="InterPro" id="IPR000531">
    <property type="entry name" value="Beta-barrel_TonB"/>
</dbReference>
<dbReference type="InterPro" id="IPR039426">
    <property type="entry name" value="TonB-dep_rcpt-like"/>
</dbReference>
<dbReference type="Gene3D" id="2.170.130.10">
    <property type="entry name" value="TonB-dependent receptor, plug domain"/>
    <property type="match status" value="1"/>
</dbReference>
<dbReference type="PANTHER" id="PTHR30069:SF29">
    <property type="entry name" value="HEMOGLOBIN AND HEMOGLOBIN-HAPTOGLOBIN-BINDING PROTEIN 1-RELATED"/>
    <property type="match status" value="1"/>
</dbReference>
<dbReference type="GO" id="GO:0044718">
    <property type="term" value="P:siderophore transmembrane transport"/>
    <property type="evidence" value="ECO:0007669"/>
    <property type="project" value="TreeGrafter"/>
</dbReference>